<comment type="caution">
    <text evidence="1">The sequence shown here is derived from an EMBL/GenBank/DDBJ whole genome shotgun (WGS) entry which is preliminary data.</text>
</comment>
<organism evidence="1 2">
    <name type="scientific">Ficus carica</name>
    <name type="common">Common fig</name>
    <dbReference type="NCBI Taxonomy" id="3494"/>
    <lineage>
        <taxon>Eukaryota</taxon>
        <taxon>Viridiplantae</taxon>
        <taxon>Streptophyta</taxon>
        <taxon>Embryophyta</taxon>
        <taxon>Tracheophyta</taxon>
        <taxon>Spermatophyta</taxon>
        <taxon>Magnoliopsida</taxon>
        <taxon>eudicotyledons</taxon>
        <taxon>Gunneridae</taxon>
        <taxon>Pentapetalae</taxon>
        <taxon>rosids</taxon>
        <taxon>fabids</taxon>
        <taxon>Rosales</taxon>
        <taxon>Moraceae</taxon>
        <taxon>Ficeae</taxon>
        <taxon>Ficus</taxon>
    </lineage>
</organism>
<evidence type="ECO:0000313" key="2">
    <source>
        <dbReference type="Proteomes" id="UP001187192"/>
    </source>
</evidence>
<dbReference type="Proteomes" id="UP001187192">
    <property type="component" value="Unassembled WGS sequence"/>
</dbReference>
<keyword evidence="2" id="KW-1185">Reference proteome</keyword>
<gene>
    <name evidence="1" type="ORF">TIFTF001_018017</name>
</gene>
<sequence>MVNLAVVKETQAGDAPFTTRNGHCCQKPMSETMSSATETAVSWQVIVVCHYGEYTGEIGA</sequence>
<evidence type="ECO:0000313" key="1">
    <source>
        <dbReference type="EMBL" id="GMN48844.1"/>
    </source>
</evidence>
<protein>
    <submittedName>
        <fullName evidence="1">Uncharacterized protein</fullName>
    </submittedName>
</protein>
<dbReference type="EMBL" id="BTGU01000029">
    <property type="protein sequence ID" value="GMN48844.1"/>
    <property type="molecule type" value="Genomic_DNA"/>
</dbReference>
<accession>A0AA88AAC2</accession>
<dbReference type="AlphaFoldDB" id="A0AA88AAC2"/>
<name>A0AA88AAC2_FICCA</name>
<reference evidence="1" key="1">
    <citation type="submission" date="2023-07" db="EMBL/GenBank/DDBJ databases">
        <title>draft genome sequence of fig (Ficus carica).</title>
        <authorList>
            <person name="Takahashi T."/>
            <person name="Nishimura K."/>
        </authorList>
    </citation>
    <scope>NUCLEOTIDE SEQUENCE</scope>
</reference>
<proteinExistence type="predicted"/>